<accession>A0A5C5ZX32</accession>
<evidence type="ECO:0000313" key="4">
    <source>
        <dbReference type="Proteomes" id="UP000316213"/>
    </source>
</evidence>
<evidence type="ECO:0000313" key="3">
    <source>
        <dbReference type="EMBL" id="TWT91686.1"/>
    </source>
</evidence>
<keyword evidence="2" id="KW-1133">Transmembrane helix</keyword>
<name>A0A5C5ZX32_9BACT</name>
<comment type="caution">
    <text evidence="3">The sequence shown here is derived from an EMBL/GenBank/DDBJ whole genome shotgun (WGS) entry which is preliminary data.</text>
</comment>
<dbReference type="FunFam" id="3.20.80.10:FF:000008">
    <property type="entry name" value="SOUL heme-binding protein"/>
    <property type="match status" value="1"/>
</dbReference>
<sequence length="251" mass="27260">MAGLAAVNGGMGVASRVPTITQSRKFNTMELGRMKRTMIYITGFLGVALVGTVAVAMATRAGYESAEYKVIESDGSFEVREYPDLMLVATDSKMDSQGRDGSFMRLFQYISGANEAEQKIAMTTPVFMEGEIGKSDVSMGFVMPKEVAAEGAPDPKGEGVKLRERKGGRFAVIRFPGKLDSKLAKEKEAELRAWMKSRELEGEESAEAAGYDPPFTPAALRRNEILIRLKASSKETENGKSEADSETAKDS</sequence>
<dbReference type="Pfam" id="PF04832">
    <property type="entry name" value="SOUL"/>
    <property type="match status" value="1"/>
</dbReference>
<keyword evidence="4" id="KW-1185">Reference proteome</keyword>
<dbReference type="InterPro" id="IPR006917">
    <property type="entry name" value="SOUL_heme-bd"/>
</dbReference>
<dbReference type="AlphaFoldDB" id="A0A5C5ZX32"/>
<proteinExistence type="predicted"/>
<protein>
    <submittedName>
        <fullName evidence="3">SOUL heme-binding protein</fullName>
    </submittedName>
</protein>
<reference evidence="3 4" key="1">
    <citation type="submission" date="2019-02" db="EMBL/GenBank/DDBJ databases">
        <title>Deep-cultivation of Planctomycetes and their phenomic and genomic characterization uncovers novel biology.</title>
        <authorList>
            <person name="Wiegand S."/>
            <person name="Jogler M."/>
            <person name="Boedeker C."/>
            <person name="Pinto D."/>
            <person name="Vollmers J."/>
            <person name="Rivas-Marin E."/>
            <person name="Kohn T."/>
            <person name="Peeters S.H."/>
            <person name="Heuer A."/>
            <person name="Rast P."/>
            <person name="Oberbeckmann S."/>
            <person name="Bunk B."/>
            <person name="Jeske O."/>
            <person name="Meyerdierks A."/>
            <person name="Storesund J.E."/>
            <person name="Kallscheuer N."/>
            <person name="Luecker S."/>
            <person name="Lage O.M."/>
            <person name="Pohl T."/>
            <person name="Merkel B.J."/>
            <person name="Hornburger P."/>
            <person name="Mueller R.-W."/>
            <person name="Bruemmer F."/>
            <person name="Labrenz M."/>
            <person name="Spormann A.M."/>
            <person name="Op Den Camp H."/>
            <person name="Overmann J."/>
            <person name="Amann R."/>
            <person name="Jetten M.S.M."/>
            <person name="Mascher T."/>
            <person name="Medema M.H."/>
            <person name="Devos D.P."/>
            <person name="Kaster A.-K."/>
            <person name="Ovreas L."/>
            <person name="Rohde M."/>
            <person name="Galperin M.Y."/>
            <person name="Jogler C."/>
        </authorList>
    </citation>
    <scope>NUCLEOTIDE SEQUENCE [LARGE SCALE GENOMIC DNA]</scope>
    <source>
        <strain evidence="3 4">Pla100</strain>
    </source>
</reference>
<keyword evidence="2" id="KW-0812">Transmembrane</keyword>
<feature type="transmembrane region" description="Helical" evidence="2">
    <location>
        <begin position="38"/>
        <end position="58"/>
    </location>
</feature>
<dbReference type="InterPro" id="IPR011256">
    <property type="entry name" value="Reg_factor_effector_dom_sf"/>
</dbReference>
<dbReference type="PANTHER" id="PTHR11220:SF1">
    <property type="entry name" value="HEME-BINDING PROTEIN 2"/>
    <property type="match status" value="1"/>
</dbReference>
<feature type="region of interest" description="Disordered" evidence="1">
    <location>
        <begin position="230"/>
        <end position="251"/>
    </location>
</feature>
<keyword evidence="2" id="KW-0472">Membrane</keyword>
<evidence type="ECO:0000256" key="1">
    <source>
        <dbReference type="SAM" id="MobiDB-lite"/>
    </source>
</evidence>
<gene>
    <name evidence="3" type="ORF">Pla100_51280</name>
</gene>
<evidence type="ECO:0000256" key="2">
    <source>
        <dbReference type="SAM" id="Phobius"/>
    </source>
</evidence>
<dbReference type="EMBL" id="SJPM01000014">
    <property type="protein sequence ID" value="TWT91686.1"/>
    <property type="molecule type" value="Genomic_DNA"/>
</dbReference>
<dbReference type="SUPFAM" id="SSF55136">
    <property type="entry name" value="Probable bacterial effector-binding domain"/>
    <property type="match status" value="1"/>
</dbReference>
<organism evidence="3 4">
    <name type="scientific">Neorhodopirellula pilleata</name>
    <dbReference type="NCBI Taxonomy" id="2714738"/>
    <lineage>
        <taxon>Bacteria</taxon>
        <taxon>Pseudomonadati</taxon>
        <taxon>Planctomycetota</taxon>
        <taxon>Planctomycetia</taxon>
        <taxon>Pirellulales</taxon>
        <taxon>Pirellulaceae</taxon>
        <taxon>Neorhodopirellula</taxon>
    </lineage>
</organism>
<dbReference type="PANTHER" id="PTHR11220">
    <property type="entry name" value="HEME-BINDING PROTEIN-RELATED"/>
    <property type="match status" value="1"/>
</dbReference>
<dbReference type="Proteomes" id="UP000316213">
    <property type="component" value="Unassembled WGS sequence"/>
</dbReference>
<dbReference type="Gene3D" id="3.20.80.10">
    <property type="entry name" value="Regulatory factor, effector binding domain"/>
    <property type="match status" value="1"/>
</dbReference>